<feature type="region of interest" description="Disordered" evidence="5">
    <location>
        <begin position="24"/>
        <end position="54"/>
    </location>
</feature>
<dbReference type="PROSITE" id="PS51007">
    <property type="entry name" value="CYTC"/>
    <property type="match status" value="1"/>
</dbReference>
<sequence length="134" mass="14293">MKKLSLLILLSTFLFCLACSEGELETPQPTTPPTTNDPMDDDDDDQSDDMDGDAVTYTNSVSTILASNCNSCHNGANPSGGLSLDSYTAAKNGTQNGNVLSRIRDVNNPMPQAGLMSEDNIKAIEDWAEGGFLE</sequence>
<dbReference type="GO" id="GO:0046872">
    <property type="term" value="F:metal ion binding"/>
    <property type="evidence" value="ECO:0007669"/>
    <property type="project" value="UniProtKB-KW"/>
</dbReference>
<dbReference type="SUPFAM" id="SSF46626">
    <property type="entry name" value="Cytochrome c"/>
    <property type="match status" value="1"/>
</dbReference>
<dbReference type="InterPro" id="IPR009056">
    <property type="entry name" value="Cyt_c-like_dom"/>
</dbReference>
<evidence type="ECO:0000256" key="6">
    <source>
        <dbReference type="SAM" id="SignalP"/>
    </source>
</evidence>
<comment type="caution">
    <text evidence="8">The sequence shown here is derived from an EMBL/GenBank/DDBJ whole genome shotgun (WGS) entry which is preliminary data.</text>
</comment>
<dbReference type="Proteomes" id="UP000585050">
    <property type="component" value="Unassembled WGS sequence"/>
</dbReference>
<gene>
    <name evidence="8" type="ORF">HGP29_20890</name>
</gene>
<keyword evidence="3 4" id="KW-0408">Iron</keyword>
<evidence type="ECO:0000313" key="8">
    <source>
        <dbReference type="EMBL" id="NLR93669.1"/>
    </source>
</evidence>
<proteinExistence type="predicted"/>
<protein>
    <recommendedName>
        <fullName evidence="7">Cytochrome c domain-containing protein</fullName>
    </recommendedName>
</protein>
<evidence type="ECO:0000256" key="5">
    <source>
        <dbReference type="SAM" id="MobiDB-lite"/>
    </source>
</evidence>
<feature type="compositionally biased region" description="Acidic residues" evidence="5">
    <location>
        <begin position="38"/>
        <end position="52"/>
    </location>
</feature>
<dbReference type="AlphaFoldDB" id="A0A7X8SNW8"/>
<keyword evidence="1 4" id="KW-0349">Heme</keyword>
<evidence type="ECO:0000256" key="2">
    <source>
        <dbReference type="ARBA" id="ARBA00022723"/>
    </source>
</evidence>
<feature type="domain" description="Cytochrome c" evidence="7">
    <location>
        <begin position="47"/>
        <end position="132"/>
    </location>
</feature>
<evidence type="ECO:0000256" key="3">
    <source>
        <dbReference type="ARBA" id="ARBA00023004"/>
    </source>
</evidence>
<feature type="signal peptide" evidence="6">
    <location>
        <begin position="1"/>
        <end position="18"/>
    </location>
</feature>
<evidence type="ECO:0000313" key="9">
    <source>
        <dbReference type="Proteomes" id="UP000585050"/>
    </source>
</evidence>
<keyword evidence="2 4" id="KW-0479">Metal-binding</keyword>
<reference evidence="8 9" key="1">
    <citation type="submission" date="2020-04" db="EMBL/GenBank/DDBJ databases">
        <title>Flammeovirga sp. SR4, a novel species isolated from seawater.</title>
        <authorList>
            <person name="Wang X."/>
        </authorList>
    </citation>
    <scope>NUCLEOTIDE SEQUENCE [LARGE SCALE GENOMIC DNA]</scope>
    <source>
        <strain evidence="8 9">SR4</strain>
    </source>
</reference>
<dbReference type="InterPro" id="IPR036909">
    <property type="entry name" value="Cyt_c-like_dom_sf"/>
</dbReference>
<accession>A0A7X8SNW8</accession>
<dbReference type="GO" id="GO:0009055">
    <property type="term" value="F:electron transfer activity"/>
    <property type="evidence" value="ECO:0007669"/>
    <property type="project" value="InterPro"/>
</dbReference>
<keyword evidence="9" id="KW-1185">Reference proteome</keyword>
<feature type="chain" id="PRO_5030894196" description="Cytochrome c domain-containing protein" evidence="6">
    <location>
        <begin position="19"/>
        <end position="134"/>
    </location>
</feature>
<evidence type="ECO:0000256" key="1">
    <source>
        <dbReference type="ARBA" id="ARBA00022617"/>
    </source>
</evidence>
<evidence type="ECO:0000256" key="4">
    <source>
        <dbReference type="PROSITE-ProRule" id="PRU00433"/>
    </source>
</evidence>
<dbReference type="RefSeq" id="WP_168884379.1">
    <property type="nucleotide sequence ID" value="NZ_JABAIL010000007.1"/>
</dbReference>
<organism evidence="8 9">
    <name type="scientific">Flammeovirga agarivorans</name>
    <dbReference type="NCBI Taxonomy" id="2726742"/>
    <lineage>
        <taxon>Bacteria</taxon>
        <taxon>Pseudomonadati</taxon>
        <taxon>Bacteroidota</taxon>
        <taxon>Cytophagia</taxon>
        <taxon>Cytophagales</taxon>
        <taxon>Flammeovirgaceae</taxon>
        <taxon>Flammeovirga</taxon>
    </lineage>
</organism>
<dbReference type="GO" id="GO:0020037">
    <property type="term" value="F:heme binding"/>
    <property type="evidence" value="ECO:0007669"/>
    <property type="project" value="InterPro"/>
</dbReference>
<name>A0A7X8SNW8_9BACT</name>
<keyword evidence="6" id="KW-0732">Signal</keyword>
<dbReference type="EMBL" id="JABAIL010000007">
    <property type="protein sequence ID" value="NLR93669.1"/>
    <property type="molecule type" value="Genomic_DNA"/>
</dbReference>
<evidence type="ECO:0000259" key="7">
    <source>
        <dbReference type="PROSITE" id="PS51007"/>
    </source>
</evidence>